<evidence type="ECO:0000313" key="4">
    <source>
        <dbReference type="Proteomes" id="UP000243232"/>
    </source>
</evidence>
<sequence length="257" mass="29329">MRALVPAFLQLLLLVLPLQQVFAQTQVNVGAYNFPPYVMQAESEDPEGLLIDLLALLNQQQTEFTFVLVPTSVARRYQDMNSGRYDLIFFESADWGWQGVALNSMDMPIEDADIFVAKNQPGRNQDYFDTFSGKRLALHTGYHYAFTGFNADRDALRQHYQAEFSYSPESNLLRVLFGRSDIAVVSQSFLDNFIAQNPQSADQFLVSQRKDQVYRFQVLSRPGSPISVDQLHQLCLKLHGSEQLSALLRKYHVQAKH</sequence>
<organism evidence="3 4">
    <name type="scientific">Pseudomonas pohangensis</name>
    <dbReference type="NCBI Taxonomy" id="364197"/>
    <lineage>
        <taxon>Bacteria</taxon>
        <taxon>Pseudomonadati</taxon>
        <taxon>Pseudomonadota</taxon>
        <taxon>Gammaproteobacteria</taxon>
        <taxon>Pseudomonadales</taxon>
        <taxon>Pseudomonadaceae</taxon>
        <taxon>Pseudomonas</taxon>
    </lineage>
</organism>
<keyword evidence="4" id="KW-1185">Reference proteome</keyword>
<dbReference type="SUPFAM" id="SSF53850">
    <property type="entry name" value="Periplasmic binding protein-like II"/>
    <property type="match status" value="1"/>
</dbReference>
<evidence type="ECO:0000256" key="1">
    <source>
        <dbReference type="SAM" id="SignalP"/>
    </source>
</evidence>
<feature type="chain" id="PRO_5009274735" evidence="1">
    <location>
        <begin position="24"/>
        <end position="257"/>
    </location>
</feature>
<name>A0A1H2GBG4_9PSED</name>
<accession>A0A1H2GBG4</accession>
<gene>
    <name evidence="3" type="ORF">SAMN05216296_2176</name>
</gene>
<dbReference type="OrthoDB" id="8747607at2"/>
<protein>
    <submittedName>
        <fullName evidence="3">Amino acid ABC transporter substrate-binding protein, PAAT family</fullName>
    </submittedName>
</protein>
<dbReference type="Proteomes" id="UP000243232">
    <property type="component" value="Chromosome I"/>
</dbReference>
<feature type="signal peptide" evidence="1">
    <location>
        <begin position="1"/>
        <end position="23"/>
    </location>
</feature>
<dbReference type="InterPro" id="IPR001638">
    <property type="entry name" value="Solute-binding_3/MltF_N"/>
</dbReference>
<dbReference type="EMBL" id="LT629785">
    <property type="protein sequence ID" value="SDU16864.1"/>
    <property type="molecule type" value="Genomic_DNA"/>
</dbReference>
<dbReference type="AlphaFoldDB" id="A0A1H2GBG4"/>
<keyword evidence="1" id="KW-0732">Signal</keyword>
<feature type="domain" description="Solute-binding protein family 3/N-terminal" evidence="2">
    <location>
        <begin position="32"/>
        <end position="89"/>
    </location>
</feature>
<evidence type="ECO:0000313" key="3">
    <source>
        <dbReference type="EMBL" id="SDU16864.1"/>
    </source>
</evidence>
<dbReference type="Pfam" id="PF00497">
    <property type="entry name" value="SBP_bac_3"/>
    <property type="match status" value="1"/>
</dbReference>
<dbReference type="RefSeq" id="WP_157718854.1">
    <property type="nucleotide sequence ID" value="NZ_LT629785.1"/>
</dbReference>
<evidence type="ECO:0000259" key="2">
    <source>
        <dbReference type="Pfam" id="PF00497"/>
    </source>
</evidence>
<dbReference type="STRING" id="364197.SAMN05216296_2176"/>
<reference evidence="4" key="1">
    <citation type="submission" date="2016-10" db="EMBL/GenBank/DDBJ databases">
        <authorList>
            <person name="Varghese N."/>
            <person name="Submissions S."/>
        </authorList>
    </citation>
    <scope>NUCLEOTIDE SEQUENCE [LARGE SCALE GENOMIC DNA]</scope>
    <source>
        <strain evidence="4">DSM 17875</strain>
    </source>
</reference>
<proteinExistence type="predicted"/>
<dbReference type="Gene3D" id="3.40.190.10">
    <property type="entry name" value="Periplasmic binding protein-like II"/>
    <property type="match status" value="2"/>
</dbReference>